<evidence type="ECO:0000259" key="10">
    <source>
        <dbReference type="Pfam" id="PF00122"/>
    </source>
</evidence>
<reference evidence="12" key="1">
    <citation type="submission" date="2020-06" db="EMBL/GenBank/DDBJ databases">
        <authorList>
            <person name="Li T."/>
            <person name="Hu X."/>
            <person name="Zhang T."/>
            <person name="Song X."/>
            <person name="Zhang H."/>
            <person name="Dai N."/>
            <person name="Sheng W."/>
            <person name="Hou X."/>
            <person name="Wei L."/>
        </authorList>
    </citation>
    <scope>NUCLEOTIDE SEQUENCE</scope>
    <source>
        <strain evidence="12">K16</strain>
        <tissue evidence="12">Leaf</tissue>
    </source>
</reference>
<dbReference type="InterPro" id="IPR023214">
    <property type="entry name" value="HAD_sf"/>
</dbReference>
<evidence type="ECO:0000259" key="11">
    <source>
        <dbReference type="Pfam" id="PF00689"/>
    </source>
</evidence>
<feature type="transmembrane region" description="Helical" evidence="9">
    <location>
        <begin position="233"/>
        <end position="261"/>
    </location>
</feature>
<dbReference type="Gene3D" id="3.40.1110.10">
    <property type="entry name" value="Calcium-transporting ATPase, cytoplasmic domain N"/>
    <property type="match status" value="2"/>
</dbReference>
<dbReference type="PRINTS" id="PR00119">
    <property type="entry name" value="CATATPASE"/>
</dbReference>
<dbReference type="InterPro" id="IPR036412">
    <property type="entry name" value="HAD-like_sf"/>
</dbReference>
<dbReference type="SUPFAM" id="SSF56784">
    <property type="entry name" value="HAD-like"/>
    <property type="match status" value="1"/>
</dbReference>
<feature type="transmembrane region" description="Helical" evidence="9">
    <location>
        <begin position="918"/>
        <end position="937"/>
    </location>
</feature>
<organism evidence="12 13">
    <name type="scientific">Sesamum angolense</name>
    <dbReference type="NCBI Taxonomy" id="2727404"/>
    <lineage>
        <taxon>Eukaryota</taxon>
        <taxon>Viridiplantae</taxon>
        <taxon>Streptophyta</taxon>
        <taxon>Embryophyta</taxon>
        <taxon>Tracheophyta</taxon>
        <taxon>Spermatophyta</taxon>
        <taxon>Magnoliopsida</taxon>
        <taxon>eudicotyledons</taxon>
        <taxon>Gunneridae</taxon>
        <taxon>Pentapetalae</taxon>
        <taxon>asterids</taxon>
        <taxon>lamiids</taxon>
        <taxon>Lamiales</taxon>
        <taxon>Pedaliaceae</taxon>
        <taxon>Sesamum</taxon>
    </lineage>
</organism>
<feature type="domain" description="Cation-transporting P-type ATPase C-terminal" evidence="11">
    <location>
        <begin position="914"/>
        <end position="1049"/>
    </location>
</feature>
<evidence type="ECO:0000313" key="12">
    <source>
        <dbReference type="EMBL" id="KAK4398843.1"/>
    </source>
</evidence>
<evidence type="ECO:0000256" key="3">
    <source>
        <dbReference type="ARBA" id="ARBA00022723"/>
    </source>
</evidence>
<feature type="compositionally biased region" description="Basic and acidic residues" evidence="8">
    <location>
        <begin position="109"/>
        <end position="136"/>
    </location>
</feature>
<dbReference type="GO" id="GO:0005388">
    <property type="term" value="F:P-type calcium transporter activity"/>
    <property type="evidence" value="ECO:0007669"/>
    <property type="project" value="TreeGrafter"/>
</dbReference>
<dbReference type="GO" id="GO:0046872">
    <property type="term" value="F:metal ion binding"/>
    <property type="evidence" value="ECO:0007669"/>
    <property type="project" value="UniProtKB-KW"/>
</dbReference>
<dbReference type="Pfam" id="PF00689">
    <property type="entry name" value="Cation_ATPase_C"/>
    <property type="match status" value="1"/>
</dbReference>
<feature type="compositionally biased region" description="Polar residues" evidence="8">
    <location>
        <begin position="62"/>
        <end position="73"/>
    </location>
</feature>
<keyword evidence="2 9" id="KW-0812">Transmembrane</keyword>
<comment type="subcellular location">
    <subcellularLocation>
        <location evidence="1">Endomembrane system</location>
        <topology evidence="1">Multi-pass membrane protein</topology>
    </subcellularLocation>
</comment>
<dbReference type="InterPro" id="IPR023299">
    <property type="entry name" value="ATPase_P-typ_cyto_dom_N"/>
</dbReference>
<dbReference type="SUPFAM" id="SSF81665">
    <property type="entry name" value="Calcium ATPase, transmembrane domain M"/>
    <property type="match status" value="1"/>
</dbReference>
<dbReference type="SUPFAM" id="SSF81653">
    <property type="entry name" value="Calcium ATPase, transduction domain A"/>
    <property type="match status" value="1"/>
</dbReference>
<dbReference type="PANTHER" id="PTHR24093">
    <property type="entry name" value="CATION TRANSPORTING ATPASE"/>
    <property type="match status" value="1"/>
</dbReference>
<proteinExistence type="predicted"/>
<dbReference type="PANTHER" id="PTHR24093:SF369">
    <property type="entry name" value="CALCIUM-TRANSPORTING ATPASE"/>
    <property type="match status" value="1"/>
</dbReference>
<dbReference type="Gene3D" id="1.20.1110.10">
    <property type="entry name" value="Calcium-transporting ATPase, transmembrane domain"/>
    <property type="match status" value="2"/>
</dbReference>
<keyword evidence="3" id="KW-0479">Metal-binding</keyword>
<dbReference type="InterPro" id="IPR006068">
    <property type="entry name" value="ATPase_P-typ_cation-transptr_C"/>
</dbReference>
<evidence type="ECO:0000256" key="4">
    <source>
        <dbReference type="ARBA" id="ARBA00022837"/>
    </source>
</evidence>
<sequence>MSDSLILENGSSCFDVEAQQSLLRDEHSTTTSTTFMGVILLLRSVEIFKTALFHPSDHYLTSSNSPLSISPTHETPLPHHHHHHHHQEGEDARVLKGDRGGDEEDEGEEKGARDGGKWEGGDGMGEGRRHEEREMGDSGTVSATLDIPADPTDGDILLSAHDSASDEHQNNVELQQIQRNNITEIVKNKDLQGLHDIGGVRGAAEALSTDLQNGISSRQDIISPRKPSQLCQVLVTFFHSFLGACNNYTVFLLSSAAFLSLGFGIKEEGFNTGWYNGAILMFYVFVLVVLTTIHKCLESISQKKLENSWQSKGRKTQVLVVREGRNQFVHEIDLQVGDVAFMRKGDRVPADGLYITGQALELEGSIKSTTIDEHNPFLFYGCRVVNGDARMLITSTGMDTVWGEMMSQAMQYADNKCKFETYLHKLNNCIHISGLLISILIIIVLFLRYTAGKLDDERRFRPDAKGEPTPVRTIMDVFRGIVIGSRGTVRVLTTLLSLSLLGVMEGMAFVIAVAAIIWSRRILAHRATERDYQACLKMARVTTICTDKFGGLTEHEQEIDKFYVGEEFISESSVVASNVLEGLSDGIGTLFLINPSACESELLPLMLWAEAKLGMKAESVIQQCQMIEHSGCNPLQECCRVLIVKNGNQYLHCEGPPQDLLSSCSHHYDIDGQIRVLDEIKRTMLAQAIGYMEAEAGKVIAYACRRVTESDQASVEPNNLILIALISLKGTRTEDTRRAVLTLMEGGIRTILASGDDIAVLRTISEDCGVLTPDSEDVVLTAEEFRVWTEEEKMDKVEKIRVMGNCLPSDKILLIKCLQEKGQVVALLAQQTIDAPALKQANIGLTYGTWSSEIARECCDISIWYSNCFGFLVNVVEKGRCFQENIRKFIQLELILTISSSLINFTATVILGDAPITAVQLFWLNLVVAFAGGLAVLTGPPTKVMTTLVPVKSSATARLISKAMWRNIAVQASYQTTIFVTLQHKGHIILGTSGGHLKSLIYNGLFLCQMFNKFIAREPEKKNIFSGLFQYYNRWFWVAVVVLLVCQAVYATAETVSWEQSKAEHEVVGRLHTRGSGFLGARLGREKFVQLCCQDVYSLHISR</sequence>
<feature type="domain" description="P-type ATPase A" evidence="10">
    <location>
        <begin position="315"/>
        <end position="408"/>
    </location>
</feature>
<accession>A0AAE1WSH5</accession>
<feature type="transmembrane region" description="Helical" evidence="9">
    <location>
        <begin position="429"/>
        <end position="451"/>
    </location>
</feature>
<keyword evidence="7 9" id="KW-0472">Membrane</keyword>
<dbReference type="GO" id="GO:0005886">
    <property type="term" value="C:plasma membrane"/>
    <property type="evidence" value="ECO:0007669"/>
    <property type="project" value="TreeGrafter"/>
</dbReference>
<reference evidence="12" key="2">
    <citation type="journal article" date="2024" name="Plant">
        <title>Genomic evolution and insights into agronomic trait innovations of Sesamum species.</title>
        <authorList>
            <person name="Miao H."/>
            <person name="Wang L."/>
            <person name="Qu L."/>
            <person name="Liu H."/>
            <person name="Sun Y."/>
            <person name="Le M."/>
            <person name="Wang Q."/>
            <person name="Wei S."/>
            <person name="Zheng Y."/>
            <person name="Lin W."/>
            <person name="Duan Y."/>
            <person name="Cao H."/>
            <person name="Xiong S."/>
            <person name="Wang X."/>
            <person name="Wei L."/>
            <person name="Li C."/>
            <person name="Ma Q."/>
            <person name="Ju M."/>
            <person name="Zhao R."/>
            <person name="Li G."/>
            <person name="Mu C."/>
            <person name="Tian Q."/>
            <person name="Mei H."/>
            <person name="Zhang T."/>
            <person name="Gao T."/>
            <person name="Zhang H."/>
        </authorList>
    </citation>
    <scope>NUCLEOTIDE SEQUENCE</scope>
    <source>
        <strain evidence="12">K16</strain>
    </source>
</reference>
<name>A0AAE1WSH5_9LAMI</name>
<evidence type="ECO:0000256" key="6">
    <source>
        <dbReference type="ARBA" id="ARBA00022989"/>
    </source>
</evidence>
<dbReference type="InterPro" id="IPR008250">
    <property type="entry name" value="ATPase_P-typ_transduc_dom_A_sf"/>
</dbReference>
<dbReference type="AlphaFoldDB" id="A0AAE1WSH5"/>
<evidence type="ECO:0000256" key="7">
    <source>
        <dbReference type="ARBA" id="ARBA00023136"/>
    </source>
</evidence>
<keyword evidence="13" id="KW-1185">Reference proteome</keyword>
<dbReference type="InterPro" id="IPR059000">
    <property type="entry name" value="ATPase_P-type_domA"/>
</dbReference>
<dbReference type="InterPro" id="IPR023298">
    <property type="entry name" value="ATPase_P-typ_TM_dom_sf"/>
</dbReference>
<keyword evidence="4" id="KW-0106">Calcium</keyword>
<feature type="transmembrane region" description="Helical" evidence="9">
    <location>
        <begin position="273"/>
        <end position="293"/>
    </location>
</feature>
<feature type="transmembrane region" description="Helical" evidence="9">
    <location>
        <begin position="495"/>
        <end position="518"/>
    </location>
</feature>
<gene>
    <name evidence="12" type="ORF">Sango_1359800</name>
</gene>
<comment type="caution">
    <text evidence="12">The sequence shown here is derived from an EMBL/GenBank/DDBJ whole genome shotgun (WGS) entry which is preliminary data.</text>
</comment>
<dbReference type="GO" id="GO:0012505">
    <property type="term" value="C:endomembrane system"/>
    <property type="evidence" value="ECO:0007669"/>
    <property type="project" value="UniProtKB-SubCell"/>
</dbReference>
<dbReference type="EMBL" id="JACGWL010000007">
    <property type="protein sequence ID" value="KAK4398843.1"/>
    <property type="molecule type" value="Genomic_DNA"/>
</dbReference>
<keyword evidence="6 9" id="KW-1133">Transmembrane helix</keyword>
<dbReference type="Gene3D" id="2.70.150.10">
    <property type="entry name" value="Calcium-transporting ATPase, cytoplasmic transduction domain A"/>
    <property type="match status" value="1"/>
</dbReference>
<protein>
    <submittedName>
        <fullName evidence="12">Calcium-transporting ATPase 12, plasma membrane-type</fullName>
    </submittedName>
</protein>
<feature type="transmembrane region" description="Helical" evidence="9">
    <location>
        <begin position="1035"/>
        <end position="1053"/>
    </location>
</feature>
<evidence type="ECO:0000256" key="2">
    <source>
        <dbReference type="ARBA" id="ARBA00022692"/>
    </source>
</evidence>
<feature type="transmembrane region" description="Helical" evidence="9">
    <location>
        <begin position="894"/>
        <end position="912"/>
    </location>
</feature>
<dbReference type="Gene3D" id="3.40.50.1000">
    <property type="entry name" value="HAD superfamily/HAD-like"/>
    <property type="match status" value="2"/>
</dbReference>
<dbReference type="GO" id="GO:0000166">
    <property type="term" value="F:nucleotide binding"/>
    <property type="evidence" value="ECO:0007669"/>
    <property type="project" value="InterPro"/>
</dbReference>
<evidence type="ECO:0000313" key="13">
    <source>
        <dbReference type="Proteomes" id="UP001289374"/>
    </source>
</evidence>
<evidence type="ECO:0000256" key="9">
    <source>
        <dbReference type="SAM" id="Phobius"/>
    </source>
</evidence>
<feature type="region of interest" description="Disordered" evidence="8">
    <location>
        <begin position="62"/>
        <end position="151"/>
    </location>
</feature>
<evidence type="ECO:0000256" key="5">
    <source>
        <dbReference type="ARBA" id="ARBA00022842"/>
    </source>
</evidence>
<evidence type="ECO:0000256" key="1">
    <source>
        <dbReference type="ARBA" id="ARBA00004127"/>
    </source>
</evidence>
<feature type="compositionally biased region" description="Basic and acidic residues" evidence="8">
    <location>
        <begin position="87"/>
        <end position="100"/>
    </location>
</feature>
<dbReference type="Pfam" id="PF00122">
    <property type="entry name" value="E1-E2_ATPase"/>
    <property type="match status" value="1"/>
</dbReference>
<evidence type="ECO:0000256" key="8">
    <source>
        <dbReference type="SAM" id="MobiDB-lite"/>
    </source>
</evidence>
<dbReference type="Proteomes" id="UP001289374">
    <property type="component" value="Unassembled WGS sequence"/>
</dbReference>
<keyword evidence="5" id="KW-0460">Magnesium</keyword>